<dbReference type="EMBL" id="BKCJ011785613">
    <property type="protein sequence ID" value="GFD52725.1"/>
    <property type="molecule type" value="Genomic_DNA"/>
</dbReference>
<dbReference type="AlphaFoldDB" id="A0A699WYT8"/>
<evidence type="ECO:0000313" key="1">
    <source>
        <dbReference type="EMBL" id="GFD52725.1"/>
    </source>
</evidence>
<accession>A0A699WYT8</accession>
<organism evidence="1">
    <name type="scientific">Tanacetum cinerariifolium</name>
    <name type="common">Dalmatian daisy</name>
    <name type="synonym">Chrysanthemum cinerariifolium</name>
    <dbReference type="NCBI Taxonomy" id="118510"/>
    <lineage>
        <taxon>Eukaryota</taxon>
        <taxon>Viridiplantae</taxon>
        <taxon>Streptophyta</taxon>
        <taxon>Embryophyta</taxon>
        <taxon>Tracheophyta</taxon>
        <taxon>Spermatophyta</taxon>
        <taxon>Magnoliopsida</taxon>
        <taxon>eudicotyledons</taxon>
        <taxon>Gunneridae</taxon>
        <taxon>Pentapetalae</taxon>
        <taxon>asterids</taxon>
        <taxon>campanulids</taxon>
        <taxon>Asterales</taxon>
        <taxon>Asteraceae</taxon>
        <taxon>Asteroideae</taxon>
        <taxon>Anthemideae</taxon>
        <taxon>Anthemidinae</taxon>
        <taxon>Tanacetum</taxon>
    </lineage>
</organism>
<proteinExistence type="predicted"/>
<name>A0A699WYT8_TANCI</name>
<comment type="caution">
    <text evidence="1">The sequence shown here is derived from an EMBL/GenBank/DDBJ whole genome shotgun (WGS) entry which is preliminary data.</text>
</comment>
<feature type="non-terminal residue" evidence="1">
    <location>
        <position position="105"/>
    </location>
</feature>
<gene>
    <name evidence="1" type="ORF">Tci_924694</name>
</gene>
<protein>
    <submittedName>
        <fullName evidence="1">Uncharacterized protein</fullName>
    </submittedName>
</protein>
<reference evidence="1" key="1">
    <citation type="journal article" date="2019" name="Sci. Rep.">
        <title>Draft genome of Tanacetum cinerariifolium, the natural source of mosquito coil.</title>
        <authorList>
            <person name="Yamashiro T."/>
            <person name="Shiraishi A."/>
            <person name="Satake H."/>
            <person name="Nakayama K."/>
        </authorList>
    </citation>
    <scope>NUCLEOTIDE SEQUENCE</scope>
</reference>
<sequence>FDAENRPIPPVIHFSSTYELGESSSAREILKDIGEVYPFGPVPLTIGTAMRRIRKLNEQMRERAEVDERIVKKIDSSNLCIRMVVRVAMSLDGAVRECQANVSKV</sequence>
<feature type="non-terminal residue" evidence="1">
    <location>
        <position position="1"/>
    </location>
</feature>